<evidence type="ECO:0000256" key="1">
    <source>
        <dbReference type="ARBA" id="ARBA00009861"/>
    </source>
</evidence>
<protein>
    <submittedName>
        <fullName evidence="4">Uncharacterized protein</fullName>
    </submittedName>
</protein>
<dbReference type="Gene3D" id="3.30.559.10">
    <property type="entry name" value="Chloramphenicol acetyltransferase-like domain"/>
    <property type="match status" value="2"/>
</dbReference>
<keyword evidence="3" id="KW-0012">Acyltransferase</keyword>
<evidence type="ECO:0000313" key="5">
    <source>
        <dbReference type="Proteomes" id="UP001318860"/>
    </source>
</evidence>
<gene>
    <name evidence="4" type="ORF">DH2020_038652</name>
</gene>
<proteinExistence type="inferred from homology"/>
<evidence type="ECO:0000256" key="3">
    <source>
        <dbReference type="ARBA" id="ARBA00023315"/>
    </source>
</evidence>
<dbReference type="Pfam" id="PF02458">
    <property type="entry name" value="Transferase"/>
    <property type="match status" value="2"/>
</dbReference>
<dbReference type="Proteomes" id="UP001318860">
    <property type="component" value="Unassembled WGS sequence"/>
</dbReference>
<keyword evidence="5" id="KW-1185">Reference proteome</keyword>
<accession>A0ABR0UY14</accession>
<sequence>MEIEIVSTHVIIPSSPTPTHLRDHKLSFLDERIPPSYIPLILYYNGHKNITQSEMCDRLKRSLSDALVRFYPLAGRMNGQISVDCNDQGILYLEAKADGKISDIIKSMDSDDHYDFLENLIPFKSNGIKRIEIPSHTKFFHGKTHPSRGFNSVFVEPLSNRKRGRQFFRCVSSRKLERKIPGVTRNSFGNIYQMARAENVAGEKNWIILAEKIRDAFGKMDGEYFQELLGEKGFEVAKENFMGISKYLALGNVEVLRFSSFCRLGFYGADFGWGKPVWVSSGSYGGKDRIFLFDSVEWDGGIEAWIVLADQEMERLQQDLEFQHFTSSFAS</sequence>
<comment type="caution">
    <text evidence="4">The sequence shown here is derived from an EMBL/GenBank/DDBJ whole genome shotgun (WGS) entry which is preliminary data.</text>
</comment>
<organism evidence="4 5">
    <name type="scientific">Rehmannia glutinosa</name>
    <name type="common">Chinese foxglove</name>
    <dbReference type="NCBI Taxonomy" id="99300"/>
    <lineage>
        <taxon>Eukaryota</taxon>
        <taxon>Viridiplantae</taxon>
        <taxon>Streptophyta</taxon>
        <taxon>Embryophyta</taxon>
        <taxon>Tracheophyta</taxon>
        <taxon>Spermatophyta</taxon>
        <taxon>Magnoliopsida</taxon>
        <taxon>eudicotyledons</taxon>
        <taxon>Gunneridae</taxon>
        <taxon>Pentapetalae</taxon>
        <taxon>asterids</taxon>
        <taxon>lamiids</taxon>
        <taxon>Lamiales</taxon>
        <taxon>Orobanchaceae</taxon>
        <taxon>Rehmannieae</taxon>
        <taxon>Rehmannia</taxon>
    </lineage>
</organism>
<dbReference type="PANTHER" id="PTHR31623:SF27">
    <property type="entry name" value="VINORINE SYNTHASE-LIKE"/>
    <property type="match status" value="1"/>
</dbReference>
<dbReference type="PANTHER" id="PTHR31623">
    <property type="entry name" value="F21J9.9"/>
    <property type="match status" value="1"/>
</dbReference>
<reference evidence="4 5" key="1">
    <citation type="journal article" date="2021" name="Comput. Struct. Biotechnol. J.">
        <title>De novo genome assembly of the potent medicinal plant Rehmannia glutinosa using nanopore technology.</title>
        <authorList>
            <person name="Ma L."/>
            <person name="Dong C."/>
            <person name="Song C."/>
            <person name="Wang X."/>
            <person name="Zheng X."/>
            <person name="Niu Y."/>
            <person name="Chen S."/>
            <person name="Feng W."/>
        </authorList>
    </citation>
    <scope>NUCLEOTIDE SEQUENCE [LARGE SCALE GENOMIC DNA]</scope>
    <source>
        <strain evidence="4">DH-2019</strain>
    </source>
</reference>
<name>A0ABR0UY14_REHGL</name>
<evidence type="ECO:0000256" key="2">
    <source>
        <dbReference type="ARBA" id="ARBA00022679"/>
    </source>
</evidence>
<keyword evidence="2" id="KW-0808">Transferase</keyword>
<evidence type="ECO:0000313" key="4">
    <source>
        <dbReference type="EMBL" id="KAK6127614.1"/>
    </source>
</evidence>
<comment type="similarity">
    <text evidence="1">Belongs to the plant acyltransferase family.</text>
</comment>
<dbReference type="InterPro" id="IPR023213">
    <property type="entry name" value="CAT-like_dom_sf"/>
</dbReference>
<dbReference type="EMBL" id="JABTTQ020001869">
    <property type="protein sequence ID" value="KAK6127614.1"/>
    <property type="molecule type" value="Genomic_DNA"/>
</dbReference>